<dbReference type="RefSeq" id="WP_073062311.1">
    <property type="nucleotide sequence ID" value="NZ_FQWT01000002.1"/>
</dbReference>
<organism evidence="2 3">
    <name type="scientific">Chryseobacterium oranimense</name>
    <dbReference type="NCBI Taxonomy" id="421058"/>
    <lineage>
        <taxon>Bacteria</taxon>
        <taxon>Pseudomonadati</taxon>
        <taxon>Bacteroidota</taxon>
        <taxon>Flavobacteriia</taxon>
        <taxon>Flavobacteriales</taxon>
        <taxon>Weeksellaceae</taxon>
        <taxon>Chryseobacterium group</taxon>
        <taxon>Chryseobacterium</taxon>
    </lineage>
</organism>
<feature type="chain" id="PRO_5013268552" evidence="1">
    <location>
        <begin position="22"/>
        <end position="273"/>
    </location>
</feature>
<evidence type="ECO:0000256" key="1">
    <source>
        <dbReference type="SAM" id="SignalP"/>
    </source>
</evidence>
<dbReference type="PROSITE" id="PS51257">
    <property type="entry name" value="PROKAR_LIPOPROTEIN"/>
    <property type="match status" value="1"/>
</dbReference>
<dbReference type="OrthoDB" id="1444189at2"/>
<gene>
    <name evidence="2" type="ORF">SAMN05421866_2011</name>
</gene>
<sequence length="273" mass="29829">MKKIYLLLPIFFLASCSSSDNETDTPNNNGNGNDSSPVLVTKMVSDGDISTFTYSGTKISQSKNLTDGSITNYTYTGDLITQTVTSSSGSTFTTTYTYDGSNRLSKKKSVHTAPGLSATYEVNYTYTGSNNVKMVVTSSSTGSSNVTTYTRNATLNADGSLGSWTETVTAPTYTGNGTLKPIVYDTKNTPFKNVTGYLKIIDQEEENGSTHNILDYNSVLQYSGTTGGEWSIFKSTYEYNASNYPIKDTRKYYDKTGTTVTSTEINTYEYNHL</sequence>
<name>A0A1M5PZ76_9FLAO</name>
<accession>A0A1M5PZ76</accession>
<dbReference type="EMBL" id="FQWT01000002">
    <property type="protein sequence ID" value="SHH06779.1"/>
    <property type="molecule type" value="Genomic_DNA"/>
</dbReference>
<keyword evidence="3" id="KW-1185">Reference proteome</keyword>
<protein>
    <submittedName>
        <fullName evidence="2">YD repeat-containing protein</fullName>
    </submittedName>
</protein>
<proteinExistence type="predicted"/>
<reference evidence="3" key="1">
    <citation type="submission" date="2016-11" db="EMBL/GenBank/DDBJ databases">
        <authorList>
            <person name="Varghese N."/>
            <person name="Submissions S."/>
        </authorList>
    </citation>
    <scope>NUCLEOTIDE SEQUENCE [LARGE SCALE GENOMIC DNA]</scope>
    <source>
        <strain evidence="3">DSM 19055</strain>
    </source>
</reference>
<evidence type="ECO:0000313" key="3">
    <source>
        <dbReference type="Proteomes" id="UP000184047"/>
    </source>
</evidence>
<dbReference type="Proteomes" id="UP000184047">
    <property type="component" value="Unassembled WGS sequence"/>
</dbReference>
<keyword evidence="1" id="KW-0732">Signal</keyword>
<dbReference type="AlphaFoldDB" id="A0A1M5PZ76"/>
<feature type="signal peptide" evidence="1">
    <location>
        <begin position="1"/>
        <end position="21"/>
    </location>
</feature>
<evidence type="ECO:0000313" key="2">
    <source>
        <dbReference type="EMBL" id="SHH06779.1"/>
    </source>
</evidence>